<sequence>MKTVSSQVLVAALFALSASLVVSPFALATEMLINQKTGAVRVLGHAPSNQVALHSSPSEKRESTREARAQTAKQLAARKGLDRLPVGGLLAITKSHKDSVRQVVLLVGERARVMDRPLQKNGLQVTVSDVLYTLPDFLTNANSAGKVEVEVWQKVGDRQFAWLIAL</sequence>
<keyword evidence="1" id="KW-0732">Signal</keyword>
<name>A0ABY6Q5A9_9GAMM</name>
<evidence type="ECO:0000313" key="3">
    <source>
        <dbReference type="Proteomes" id="UP001317963"/>
    </source>
</evidence>
<gene>
    <name evidence="2" type="ORF">E0F26_03150</name>
</gene>
<evidence type="ECO:0000256" key="1">
    <source>
        <dbReference type="SAM" id="SignalP"/>
    </source>
</evidence>
<proteinExistence type="predicted"/>
<evidence type="ECO:0000313" key="2">
    <source>
        <dbReference type="EMBL" id="UZP73799.1"/>
    </source>
</evidence>
<feature type="chain" id="PRO_5046683116" evidence="1">
    <location>
        <begin position="29"/>
        <end position="166"/>
    </location>
</feature>
<accession>A0ABY6Q5A9</accession>
<organism evidence="2 3">
    <name type="scientific">Candidatus Paraluminiphilus aquimaris</name>
    <dbReference type="NCBI Taxonomy" id="2518994"/>
    <lineage>
        <taxon>Bacteria</taxon>
        <taxon>Pseudomonadati</taxon>
        <taxon>Pseudomonadota</taxon>
        <taxon>Gammaproteobacteria</taxon>
        <taxon>Cellvibrionales</taxon>
        <taxon>Halieaceae</taxon>
        <taxon>Candidatus Paraluminiphilus</taxon>
    </lineage>
</organism>
<protein>
    <submittedName>
        <fullName evidence="2">Uncharacterized protein</fullName>
    </submittedName>
</protein>
<keyword evidence="3" id="KW-1185">Reference proteome</keyword>
<reference evidence="2 3" key="1">
    <citation type="submission" date="2019-02" db="EMBL/GenBank/DDBJ databases">
        <title>Halieaceae_genomes.</title>
        <authorList>
            <person name="Li S.-H."/>
        </authorList>
    </citation>
    <scope>NUCLEOTIDE SEQUENCE [LARGE SCALE GENOMIC DNA]</scope>
    <source>
        <strain evidence="2 3">JH123</strain>
    </source>
</reference>
<feature type="signal peptide" evidence="1">
    <location>
        <begin position="1"/>
        <end position="28"/>
    </location>
</feature>
<dbReference type="EMBL" id="CP036501">
    <property type="protein sequence ID" value="UZP73799.1"/>
    <property type="molecule type" value="Genomic_DNA"/>
</dbReference>
<dbReference type="Proteomes" id="UP001317963">
    <property type="component" value="Chromosome"/>
</dbReference>
<dbReference type="RefSeq" id="WP_279242595.1">
    <property type="nucleotide sequence ID" value="NZ_CP036501.1"/>
</dbReference>